<proteinExistence type="predicted"/>
<evidence type="ECO:0000313" key="3">
    <source>
        <dbReference type="Proteomes" id="UP000274122"/>
    </source>
</evidence>
<dbReference type="SMR" id="A0A3S4IIB9"/>
<dbReference type="NCBIfam" id="TIGR02182">
    <property type="entry name" value="GRXB"/>
    <property type="match status" value="1"/>
</dbReference>
<dbReference type="PROSITE" id="PS51354">
    <property type="entry name" value="GLUTAREDOXIN_2"/>
    <property type="match status" value="1"/>
</dbReference>
<evidence type="ECO:0000313" key="2">
    <source>
        <dbReference type="EMBL" id="VEB97997.1"/>
    </source>
</evidence>
<dbReference type="EMBL" id="LR134201">
    <property type="protein sequence ID" value="VEB97997.1"/>
    <property type="molecule type" value="Genomic_DNA"/>
</dbReference>
<dbReference type="AlphaFoldDB" id="A0A3S4IIB9"/>
<keyword evidence="3" id="KW-1185">Reference proteome</keyword>
<dbReference type="OrthoDB" id="5291571at2"/>
<dbReference type="InterPro" id="IPR036249">
    <property type="entry name" value="Thioredoxin-like_sf"/>
</dbReference>
<dbReference type="Gene3D" id="1.20.1050.10">
    <property type="match status" value="1"/>
</dbReference>
<feature type="domain" description="GST N-terminal" evidence="1">
    <location>
        <begin position="1"/>
        <end position="77"/>
    </location>
</feature>
<dbReference type="InterPro" id="IPR007494">
    <property type="entry name" value="Glutaredoxin2_C"/>
</dbReference>
<evidence type="ECO:0000259" key="1">
    <source>
        <dbReference type="PROSITE" id="PS50404"/>
    </source>
</evidence>
<dbReference type="InterPro" id="IPR036282">
    <property type="entry name" value="Glutathione-S-Trfase_C_sf"/>
</dbReference>
<dbReference type="Pfam" id="PF13417">
    <property type="entry name" value="GST_N_3"/>
    <property type="match status" value="1"/>
</dbReference>
<dbReference type="Proteomes" id="UP000274122">
    <property type="component" value="Chromosome"/>
</dbReference>
<name>A0A3S4IIB9_9ENTR</name>
<dbReference type="PROSITE" id="PS50404">
    <property type="entry name" value="GST_NTER"/>
    <property type="match status" value="1"/>
</dbReference>
<dbReference type="GO" id="GO:0005829">
    <property type="term" value="C:cytosol"/>
    <property type="evidence" value="ECO:0007669"/>
    <property type="project" value="InterPro"/>
</dbReference>
<dbReference type="KEGG" id="clap:NCTC11466_02444"/>
<organism evidence="2 3">
    <name type="scientific">Cedecea lapagei</name>
    <dbReference type="NCBI Taxonomy" id="158823"/>
    <lineage>
        <taxon>Bacteria</taxon>
        <taxon>Pseudomonadati</taxon>
        <taxon>Pseudomonadota</taxon>
        <taxon>Gammaproteobacteria</taxon>
        <taxon>Enterobacterales</taxon>
        <taxon>Enterobacteriaceae</taxon>
        <taxon>Cedecea</taxon>
    </lineage>
</organism>
<dbReference type="SUPFAM" id="SSF47616">
    <property type="entry name" value="GST C-terminal domain-like"/>
    <property type="match status" value="1"/>
</dbReference>
<dbReference type="RefSeq" id="WP_126356420.1">
    <property type="nucleotide sequence ID" value="NZ_LR134201.1"/>
</dbReference>
<dbReference type="Pfam" id="PF04399">
    <property type="entry name" value="Glutaredoxin2_C"/>
    <property type="match status" value="1"/>
</dbReference>
<sequence length="215" mass="24250">MQLYYYEHCPFCAKVRYFAGLKGIPLTLKIVMADDEETTTRLVGKKVVPVLIKDNGQALAESNDIIHYLDGLDGTPMLTAAPQAETGEWITSLRLFLKYLTYPRFAKTPFAELSTPGARESYYQKETKAIGNLEEKFAQSQTWIQALNAKLNELANLPCISANNTDSLSITDIELFVFLRNASIVKGSIWPQSIEQYLNVRAKRSQLPLYFDIAI</sequence>
<dbReference type="SUPFAM" id="SSF52833">
    <property type="entry name" value="Thioredoxin-like"/>
    <property type="match status" value="1"/>
</dbReference>
<dbReference type="InterPro" id="IPR011901">
    <property type="entry name" value="Grx2"/>
</dbReference>
<protein>
    <submittedName>
        <fullName evidence="2">Glutaredoxin-2</fullName>
    </submittedName>
</protein>
<gene>
    <name evidence="2" type="primary">grxB</name>
    <name evidence="2" type="ORF">NCTC11466_02444</name>
</gene>
<reference evidence="2 3" key="1">
    <citation type="submission" date="2018-12" db="EMBL/GenBank/DDBJ databases">
        <authorList>
            <consortium name="Pathogen Informatics"/>
        </authorList>
    </citation>
    <scope>NUCLEOTIDE SEQUENCE [LARGE SCALE GENOMIC DNA]</scope>
    <source>
        <strain evidence="2 3">NCTC11466</strain>
    </source>
</reference>
<accession>A0A3S4IIB9</accession>
<dbReference type="NCBIfam" id="NF007702">
    <property type="entry name" value="PRK10387.1"/>
    <property type="match status" value="1"/>
</dbReference>
<dbReference type="Gene3D" id="3.40.30.10">
    <property type="entry name" value="Glutaredoxin"/>
    <property type="match status" value="1"/>
</dbReference>
<dbReference type="InterPro" id="IPR004045">
    <property type="entry name" value="Glutathione_S-Trfase_N"/>
</dbReference>